<dbReference type="EMBL" id="JBBPFD010000014">
    <property type="protein sequence ID" value="KAK7898372.1"/>
    <property type="molecule type" value="Genomic_DNA"/>
</dbReference>
<keyword evidence="6" id="KW-0804">Transcription</keyword>
<keyword evidence="4" id="KW-0805">Transcription regulation</keyword>
<dbReference type="Proteomes" id="UP001460270">
    <property type="component" value="Unassembled WGS sequence"/>
</dbReference>
<keyword evidence="8" id="KW-0539">Nucleus</keyword>
<proteinExistence type="predicted"/>
<dbReference type="PRINTS" id="PR00047">
    <property type="entry name" value="STROIDFINGER"/>
</dbReference>
<evidence type="ECO:0000256" key="2">
    <source>
        <dbReference type="ARBA" id="ARBA00022771"/>
    </source>
</evidence>
<feature type="domain" description="Nuclear receptor" evidence="9">
    <location>
        <begin position="15"/>
        <end position="38"/>
    </location>
</feature>
<evidence type="ECO:0000256" key="6">
    <source>
        <dbReference type="ARBA" id="ARBA00023163"/>
    </source>
</evidence>
<protein>
    <recommendedName>
        <fullName evidence="9">Nuclear receptor domain-containing protein</fullName>
    </recommendedName>
</protein>
<evidence type="ECO:0000256" key="1">
    <source>
        <dbReference type="ARBA" id="ARBA00022723"/>
    </source>
</evidence>
<keyword evidence="5" id="KW-0238">DNA-binding</keyword>
<evidence type="ECO:0000256" key="5">
    <source>
        <dbReference type="ARBA" id="ARBA00023125"/>
    </source>
</evidence>
<dbReference type="InterPro" id="IPR001628">
    <property type="entry name" value="Znf_hrmn_rcpt"/>
</dbReference>
<name>A0AAW0NI52_9GOBI</name>
<dbReference type="InterPro" id="IPR013088">
    <property type="entry name" value="Znf_NHR/GATA"/>
</dbReference>
<accession>A0AAW0NI52</accession>
<evidence type="ECO:0000256" key="3">
    <source>
        <dbReference type="ARBA" id="ARBA00022833"/>
    </source>
</evidence>
<evidence type="ECO:0000313" key="10">
    <source>
        <dbReference type="EMBL" id="KAK7898372.1"/>
    </source>
</evidence>
<keyword evidence="3" id="KW-0862">Zinc</keyword>
<keyword evidence="2" id="KW-0863">Zinc-finger</keyword>
<dbReference type="GO" id="GO:0008270">
    <property type="term" value="F:zinc ion binding"/>
    <property type="evidence" value="ECO:0007669"/>
    <property type="project" value="UniProtKB-KW"/>
</dbReference>
<dbReference type="SUPFAM" id="SSF57716">
    <property type="entry name" value="Glucocorticoid receptor-like (DNA-binding domain)"/>
    <property type="match status" value="1"/>
</dbReference>
<evidence type="ECO:0000313" key="11">
    <source>
        <dbReference type="Proteomes" id="UP001460270"/>
    </source>
</evidence>
<organism evidence="10 11">
    <name type="scientific">Mugilogobius chulae</name>
    <name type="common">yellowstripe goby</name>
    <dbReference type="NCBI Taxonomy" id="88201"/>
    <lineage>
        <taxon>Eukaryota</taxon>
        <taxon>Metazoa</taxon>
        <taxon>Chordata</taxon>
        <taxon>Craniata</taxon>
        <taxon>Vertebrata</taxon>
        <taxon>Euteleostomi</taxon>
        <taxon>Actinopterygii</taxon>
        <taxon>Neopterygii</taxon>
        <taxon>Teleostei</taxon>
        <taxon>Neoteleostei</taxon>
        <taxon>Acanthomorphata</taxon>
        <taxon>Gobiaria</taxon>
        <taxon>Gobiiformes</taxon>
        <taxon>Gobioidei</taxon>
        <taxon>Gobiidae</taxon>
        <taxon>Gobionellinae</taxon>
        <taxon>Mugilogobius</taxon>
    </lineage>
</organism>
<dbReference type="GO" id="GO:0003700">
    <property type="term" value="F:DNA-binding transcription factor activity"/>
    <property type="evidence" value="ECO:0007669"/>
    <property type="project" value="InterPro"/>
</dbReference>
<keyword evidence="11" id="KW-1185">Reference proteome</keyword>
<dbReference type="Pfam" id="PF00105">
    <property type="entry name" value="zf-C4"/>
    <property type="match status" value="1"/>
</dbReference>
<dbReference type="Gene3D" id="3.30.50.10">
    <property type="entry name" value="Erythroid Transcription Factor GATA-1, subunit A"/>
    <property type="match status" value="1"/>
</dbReference>
<dbReference type="AlphaFoldDB" id="A0AAW0NI52"/>
<keyword evidence="1" id="KW-0479">Metal-binding</keyword>
<comment type="caution">
    <text evidence="10">The sequence shown here is derived from an EMBL/GenBank/DDBJ whole genome shotgun (WGS) entry which is preliminary data.</text>
</comment>
<evidence type="ECO:0000256" key="7">
    <source>
        <dbReference type="ARBA" id="ARBA00023170"/>
    </source>
</evidence>
<reference evidence="11" key="1">
    <citation type="submission" date="2024-04" db="EMBL/GenBank/DDBJ databases">
        <title>Salinicola lusitanus LLJ914,a marine bacterium isolated from the Okinawa Trough.</title>
        <authorList>
            <person name="Li J."/>
        </authorList>
    </citation>
    <scope>NUCLEOTIDE SEQUENCE [LARGE SCALE GENOMIC DNA]</scope>
</reference>
<gene>
    <name evidence="10" type="ORF">WMY93_019225</name>
</gene>
<sequence>MTVEICVELNGLVLPCKVCGDVASGFHYGVHACEGCKVSPAGPIIGQNVTPFYGFGVQGGMAYGLGQRGSSCKRSHIGAPAGTLRQGPNSDRAVLFKVGQPHLHTLIFMRGCPLTSHCSVA</sequence>
<keyword evidence="7" id="KW-0675">Receptor</keyword>
<evidence type="ECO:0000256" key="8">
    <source>
        <dbReference type="ARBA" id="ARBA00023242"/>
    </source>
</evidence>
<evidence type="ECO:0000259" key="9">
    <source>
        <dbReference type="Pfam" id="PF00105"/>
    </source>
</evidence>
<dbReference type="GO" id="GO:0043565">
    <property type="term" value="F:sequence-specific DNA binding"/>
    <property type="evidence" value="ECO:0007669"/>
    <property type="project" value="InterPro"/>
</dbReference>
<evidence type="ECO:0000256" key="4">
    <source>
        <dbReference type="ARBA" id="ARBA00023015"/>
    </source>
</evidence>